<dbReference type="AlphaFoldDB" id="A0AAU8MW80"/>
<dbReference type="EMBL" id="CP159925">
    <property type="protein sequence ID" value="XCO75394.1"/>
    <property type="molecule type" value="Genomic_DNA"/>
</dbReference>
<gene>
    <name evidence="1" type="ORF">ABU614_00930</name>
</gene>
<accession>A0AAU8MW80</accession>
<dbReference type="RefSeq" id="WP_363798363.1">
    <property type="nucleotide sequence ID" value="NZ_CP159925.1"/>
</dbReference>
<organism evidence="1">
    <name type="scientific">Lysobacter firmicutimachus</name>
    <dbReference type="NCBI Taxonomy" id="1792846"/>
    <lineage>
        <taxon>Bacteria</taxon>
        <taxon>Pseudomonadati</taxon>
        <taxon>Pseudomonadota</taxon>
        <taxon>Gammaproteobacteria</taxon>
        <taxon>Lysobacterales</taxon>
        <taxon>Lysobacteraceae</taxon>
        <taxon>Lysobacter</taxon>
    </lineage>
</organism>
<name>A0AAU8MW80_9GAMM</name>
<reference evidence="1" key="1">
    <citation type="submission" date="2024-06" db="EMBL/GenBank/DDBJ databases">
        <authorList>
            <person name="Li S."/>
        </authorList>
    </citation>
    <scope>NUCLEOTIDE SEQUENCE</scope>
    <source>
        <strain evidence="1">SR10</strain>
    </source>
</reference>
<sequence>MSTILKPAMHWKLPYWISRILRPGVAGVNVRPGYEAKLMAARARTALAGLQPPPFTAEDARYAPAATQLVHRELRRALGHLSEDLVVRQRFGLVLLMRDLLERELRAPLTYTLGYVYQCGQRLYHTPIAGLEQMLLTGIAPGARISLHAWLTLPSHEVVDLTFWAAFPAFASEQERFHRGLFMHPSQMAARSYHPQWVGDGFVRRIGILKEYEGW</sequence>
<evidence type="ECO:0000313" key="1">
    <source>
        <dbReference type="EMBL" id="XCO75394.1"/>
    </source>
</evidence>
<proteinExistence type="predicted"/>
<protein>
    <submittedName>
        <fullName evidence="1">Uncharacterized protein</fullName>
    </submittedName>
</protein>